<evidence type="ECO:0000313" key="2">
    <source>
        <dbReference type="Proteomes" id="UP000192907"/>
    </source>
</evidence>
<keyword evidence="2" id="KW-1185">Reference proteome</keyword>
<gene>
    <name evidence="1" type="ORF">SAMN06296036_103134</name>
</gene>
<protein>
    <submittedName>
        <fullName evidence="1">Uncharacterized protein</fullName>
    </submittedName>
</protein>
<organism evidence="1 2">
    <name type="scientific">Pseudobacteriovorax antillogorgiicola</name>
    <dbReference type="NCBI Taxonomy" id="1513793"/>
    <lineage>
        <taxon>Bacteria</taxon>
        <taxon>Pseudomonadati</taxon>
        <taxon>Bdellovibrionota</taxon>
        <taxon>Oligoflexia</taxon>
        <taxon>Oligoflexales</taxon>
        <taxon>Pseudobacteriovoracaceae</taxon>
        <taxon>Pseudobacteriovorax</taxon>
    </lineage>
</organism>
<dbReference type="RefSeq" id="WP_132316133.1">
    <property type="nucleotide sequence ID" value="NZ_FWZT01000003.1"/>
</dbReference>
<proteinExistence type="predicted"/>
<name>A0A1Y6BCH4_9BACT</name>
<sequence>MIRYHESGQVSLLILFFSGISALMHVKQQWLGVNILQTQASRSQLQSDGQDLNLSALSLVKAAFHSKDFNIASPIDYHQGSFIGVGTKNVRISPSGRALMVRPVIAKDSSTLEQLFLSSSPSLSTGSAKVSVERYKEHNSRRWLDLLVESHVTVKNKSLRVANRARLEIPLVTDPICDGAIKGGHIRLVYTKHGVHHADDPYRIRVPCGDIEQECRNFRIGVCGNDPCTEFACQYRDAYDQDWQPLSQPERFSTILAL</sequence>
<dbReference type="AlphaFoldDB" id="A0A1Y6BCH4"/>
<reference evidence="2" key="1">
    <citation type="submission" date="2017-04" db="EMBL/GenBank/DDBJ databases">
        <authorList>
            <person name="Varghese N."/>
            <person name="Submissions S."/>
        </authorList>
    </citation>
    <scope>NUCLEOTIDE SEQUENCE [LARGE SCALE GENOMIC DNA]</scope>
    <source>
        <strain evidence="2">RKEM611</strain>
    </source>
</reference>
<dbReference type="Proteomes" id="UP000192907">
    <property type="component" value="Unassembled WGS sequence"/>
</dbReference>
<dbReference type="EMBL" id="FWZT01000003">
    <property type="protein sequence ID" value="SMF00804.1"/>
    <property type="molecule type" value="Genomic_DNA"/>
</dbReference>
<evidence type="ECO:0000313" key="1">
    <source>
        <dbReference type="EMBL" id="SMF00804.1"/>
    </source>
</evidence>
<accession>A0A1Y6BCH4</accession>